<keyword evidence="5" id="KW-1185">Reference proteome</keyword>
<dbReference type="InterPro" id="IPR011765">
    <property type="entry name" value="Pept_M16_N"/>
</dbReference>
<evidence type="ECO:0000259" key="2">
    <source>
        <dbReference type="Pfam" id="PF00675"/>
    </source>
</evidence>
<dbReference type="InterPro" id="IPR050361">
    <property type="entry name" value="MPP/UQCRC_Complex"/>
</dbReference>
<dbReference type="InterPro" id="IPR007863">
    <property type="entry name" value="Peptidase_M16_C"/>
</dbReference>
<evidence type="ECO:0000313" key="4">
    <source>
        <dbReference type="EMBL" id="MDT0690725.1"/>
    </source>
</evidence>
<accession>A0ABU3E402</accession>
<dbReference type="SUPFAM" id="SSF63411">
    <property type="entry name" value="LuxS/MPP-like metallohydrolase"/>
    <property type="match status" value="2"/>
</dbReference>
<feature type="chain" id="PRO_5046667839" evidence="1">
    <location>
        <begin position="21"/>
        <end position="686"/>
    </location>
</feature>
<name>A0ABU3E402_9FLAO</name>
<evidence type="ECO:0000256" key="1">
    <source>
        <dbReference type="SAM" id="SignalP"/>
    </source>
</evidence>
<protein>
    <submittedName>
        <fullName evidence="4">Insulinase family protein</fullName>
    </submittedName>
</protein>
<dbReference type="Pfam" id="PF00675">
    <property type="entry name" value="Peptidase_M16"/>
    <property type="match status" value="1"/>
</dbReference>
<feature type="domain" description="Peptidase M16 C-terminal" evidence="3">
    <location>
        <begin position="197"/>
        <end position="375"/>
    </location>
</feature>
<feature type="signal peptide" evidence="1">
    <location>
        <begin position="1"/>
        <end position="20"/>
    </location>
</feature>
<dbReference type="EMBL" id="JAVRHM010000015">
    <property type="protein sequence ID" value="MDT0690725.1"/>
    <property type="molecule type" value="Genomic_DNA"/>
</dbReference>
<proteinExistence type="predicted"/>
<dbReference type="Gene3D" id="3.30.830.10">
    <property type="entry name" value="Metalloenzyme, LuxS/M16 peptidase-like"/>
    <property type="match status" value="2"/>
</dbReference>
<gene>
    <name evidence="4" type="ORF">RM549_13075</name>
</gene>
<dbReference type="InterPro" id="IPR011249">
    <property type="entry name" value="Metalloenz_LuxS/M16"/>
</dbReference>
<feature type="domain" description="Peptidase M16 N-terminal" evidence="2">
    <location>
        <begin position="52"/>
        <end position="167"/>
    </location>
</feature>
<dbReference type="PANTHER" id="PTHR11851">
    <property type="entry name" value="METALLOPROTEASE"/>
    <property type="match status" value="1"/>
</dbReference>
<dbReference type="RefSeq" id="WP_311685541.1">
    <property type="nucleotide sequence ID" value="NZ_JAVRHM010000015.1"/>
</dbReference>
<evidence type="ECO:0000313" key="5">
    <source>
        <dbReference type="Proteomes" id="UP001261624"/>
    </source>
</evidence>
<dbReference type="PANTHER" id="PTHR11851:SF224">
    <property type="entry name" value="PROCESSING PROTEASE"/>
    <property type="match status" value="1"/>
</dbReference>
<sequence>MKFNILTLFIACFLTTATIAQVDRSKQPEPGPAPKINLGQPDEFTLDNGLKVLVVENHKLPRVSASLIIDNKPHAEEKPATSTLVSSLLGTGTENMSKDEFNEEIDFLGADISFGSESVYARSLSKFFPRVMELMAEGALQPKFTQEEFEAEKNKQIESLKSVNKDVGSIASRVSAALAYGANHPYGEFATVENTEKVSLEDVESFYDSYFKPANAYLVVVGDIETAEVKELAEKHFGSWEAGAPNEQDLPQVTNANETQINLVDMPNAVQSELRLQNTIDLKMSDEDYFPVLVANQILGGSFGSYLNMNLREDKGYTYGARTSTGADKYASRFVAQASVRNAVTDSAIVESLKEIRRIKTEPVDAEMLENAKSKFAGDFVLDLEQPSTIANYALDIKTNDLSEDFYETFLQNINAVTAEDIQRVANKYYQTDNMRIVVAGKASEIGENLEKIDFEGKTIPVKYYNKLGEEVEKPQAKEVDASVTVEKVYADYIEAIGGRDAVEEVESVVMKAEASVQGMTLNLVLKRTMDGKLNQEVSVGGNVMSKQVFDGTAGFVVAQGQKIPYSEEQITAAKVDANPFPELEAGDATLEGIETVEGVDAYVVALTDNNKAYYSVDSGLKIQTVQTVSQAGQTMTIPTGYSDYQEVEGVKFPFKMTQAAGPQTFEFDVIEILINEGISETDFQE</sequence>
<keyword evidence="1" id="KW-0732">Signal</keyword>
<dbReference type="Pfam" id="PF05193">
    <property type="entry name" value="Peptidase_M16_C"/>
    <property type="match status" value="1"/>
</dbReference>
<evidence type="ECO:0000259" key="3">
    <source>
        <dbReference type="Pfam" id="PF05193"/>
    </source>
</evidence>
<organism evidence="4 5">
    <name type="scientific">Autumnicola patrickiae</name>
    <dbReference type="NCBI Taxonomy" id="3075591"/>
    <lineage>
        <taxon>Bacteria</taxon>
        <taxon>Pseudomonadati</taxon>
        <taxon>Bacteroidota</taxon>
        <taxon>Flavobacteriia</taxon>
        <taxon>Flavobacteriales</taxon>
        <taxon>Flavobacteriaceae</taxon>
        <taxon>Autumnicola</taxon>
    </lineage>
</organism>
<dbReference type="Proteomes" id="UP001261624">
    <property type="component" value="Unassembled WGS sequence"/>
</dbReference>
<comment type="caution">
    <text evidence="4">The sequence shown here is derived from an EMBL/GenBank/DDBJ whole genome shotgun (WGS) entry which is preliminary data.</text>
</comment>
<reference evidence="4 5" key="1">
    <citation type="submission" date="2023-09" db="EMBL/GenBank/DDBJ databases">
        <authorList>
            <person name="Rey-Velasco X."/>
        </authorList>
    </citation>
    <scope>NUCLEOTIDE SEQUENCE [LARGE SCALE GENOMIC DNA]</scope>
    <source>
        <strain evidence="4 5">F188</strain>
    </source>
</reference>